<dbReference type="EMBL" id="JANPWB010000016">
    <property type="protein sequence ID" value="KAJ1083403.1"/>
    <property type="molecule type" value="Genomic_DNA"/>
</dbReference>
<sequence>MQGTVTQHAAATKATGAGNTQVTCSPKKLSLEIKLDMVLGAIEQSSVSLETKIDTVAFDLTLLNADPCKLADKGVLTEQTLEDIHPQTSNAAAAAQSLQDQVKREDAAEEREVGRLPRAPPVSTGQKRLQEERRLRRDREGSAQLQPRLIQIKREIQTLV</sequence>
<proteinExistence type="predicted"/>
<protein>
    <submittedName>
        <fullName evidence="2">Uncharacterized protein</fullName>
    </submittedName>
</protein>
<evidence type="ECO:0000256" key="1">
    <source>
        <dbReference type="SAM" id="MobiDB-lite"/>
    </source>
</evidence>
<gene>
    <name evidence="2" type="ORF">NDU88_003562</name>
</gene>
<evidence type="ECO:0000313" key="3">
    <source>
        <dbReference type="Proteomes" id="UP001066276"/>
    </source>
</evidence>
<keyword evidence="3" id="KW-1185">Reference proteome</keyword>
<feature type="compositionally biased region" description="Basic and acidic residues" evidence="1">
    <location>
        <begin position="101"/>
        <end position="115"/>
    </location>
</feature>
<feature type="compositionally biased region" description="Polar residues" evidence="1">
    <location>
        <begin position="89"/>
        <end position="100"/>
    </location>
</feature>
<feature type="region of interest" description="Disordered" evidence="1">
    <location>
        <begin position="89"/>
        <end position="144"/>
    </location>
</feature>
<dbReference type="AlphaFoldDB" id="A0AAV7L264"/>
<organism evidence="2 3">
    <name type="scientific">Pleurodeles waltl</name>
    <name type="common">Iberian ribbed newt</name>
    <dbReference type="NCBI Taxonomy" id="8319"/>
    <lineage>
        <taxon>Eukaryota</taxon>
        <taxon>Metazoa</taxon>
        <taxon>Chordata</taxon>
        <taxon>Craniata</taxon>
        <taxon>Vertebrata</taxon>
        <taxon>Euteleostomi</taxon>
        <taxon>Amphibia</taxon>
        <taxon>Batrachia</taxon>
        <taxon>Caudata</taxon>
        <taxon>Salamandroidea</taxon>
        <taxon>Salamandridae</taxon>
        <taxon>Pleurodelinae</taxon>
        <taxon>Pleurodeles</taxon>
    </lineage>
</organism>
<feature type="region of interest" description="Disordered" evidence="1">
    <location>
        <begin position="1"/>
        <end position="22"/>
    </location>
</feature>
<reference evidence="2" key="1">
    <citation type="journal article" date="2022" name="bioRxiv">
        <title>Sequencing and chromosome-scale assembly of the giantPleurodeles waltlgenome.</title>
        <authorList>
            <person name="Brown T."/>
            <person name="Elewa A."/>
            <person name="Iarovenko S."/>
            <person name="Subramanian E."/>
            <person name="Araus A.J."/>
            <person name="Petzold A."/>
            <person name="Susuki M."/>
            <person name="Suzuki K.-i.T."/>
            <person name="Hayashi T."/>
            <person name="Toyoda A."/>
            <person name="Oliveira C."/>
            <person name="Osipova E."/>
            <person name="Leigh N.D."/>
            <person name="Simon A."/>
            <person name="Yun M.H."/>
        </authorList>
    </citation>
    <scope>NUCLEOTIDE SEQUENCE</scope>
    <source>
        <strain evidence="2">20211129_DDA</strain>
        <tissue evidence="2">Liver</tissue>
    </source>
</reference>
<comment type="caution">
    <text evidence="2">The sequence shown here is derived from an EMBL/GenBank/DDBJ whole genome shotgun (WGS) entry which is preliminary data.</text>
</comment>
<name>A0AAV7L264_PLEWA</name>
<evidence type="ECO:0000313" key="2">
    <source>
        <dbReference type="EMBL" id="KAJ1083403.1"/>
    </source>
</evidence>
<accession>A0AAV7L264</accession>
<dbReference type="Proteomes" id="UP001066276">
    <property type="component" value="Chromosome 12"/>
</dbReference>
<feature type="compositionally biased region" description="Basic and acidic residues" evidence="1">
    <location>
        <begin position="128"/>
        <end position="141"/>
    </location>
</feature>
<feature type="compositionally biased region" description="Low complexity" evidence="1">
    <location>
        <begin position="9"/>
        <end position="18"/>
    </location>
</feature>